<proteinExistence type="predicted"/>
<dbReference type="Pfam" id="PF13349">
    <property type="entry name" value="DUF4097"/>
    <property type="match status" value="1"/>
</dbReference>
<protein>
    <recommendedName>
        <fullName evidence="1">DUF4097 domain-containing protein</fullName>
    </recommendedName>
</protein>
<evidence type="ECO:0000313" key="3">
    <source>
        <dbReference type="Proteomes" id="UP000239322"/>
    </source>
</evidence>
<reference evidence="2 3" key="1">
    <citation type="submission" date="2018-03" db="EMBL/GenBank/DDBJ databases">
        <title>Novel Streptomyces sp. from soil.</title>
        <authorList>
            <person name="Tan G.Y.A."/>
            <person name="Lee Z.Y."/>
        </authorList>
    </citation>
    <scope>NUCLEOTIDE SEQUENCE [LARGE SCALE GENOMIC DNA]</scope>
    <source>
        <strain evidence="2 3">ST5x</strain>
    </source>
</reference>
<dbReference type="Proteomes" id="UP000239322">
    <property type="component" value="Unassembled WGS sequence"/>
</dbReference>
<feature type="domain" description="DUF4097" evidence="1">
    <location>
        <begin position="113"/>
        <end position="264"/>
    </location>
</feature>
<keyword evidence="3" id="KW-1185">Reference proteome</keyword>
<sequence length="286" mass="29136">MPEWTVSEPVRLSFDDPVTALRVRVVDGAVHVVGAEEGPARLEVSAVGGPPLEVTLADGVLTVAYPDLHWQGLLSWLGGKEPRSAVVSLVVPAGADVSVGYVGAEAVVSGVRGPVTVRGVQGSATLTGVSGEVRAETVAGDVEAQAVTGDLRFRSVSGGLTVVEGAGPSVRAESVSGHVVLDLDPAAWAAETPGDVRLNTVSGEVAVRLPSPADAQVEASTAGGSVANAFEDLRVDGQWGMKRITGRLGAGRGVLRATTVSGSLALLRRPEDPETAPDSSFEGKVL</sequence>
<dbReference type="EMBL" id="PVLV01000074">
    <property type="protein sequence ID" value="PRH80194.1"/>
    <property type="molecule type" value="Genomic_DNA"/>
</dbReference>
<dbReference type="InterPro" id="IPR025164">
    <property type="entry name" value="Toastrack_DUF4097"/>
</dbReference>
<accession>A0A2S9Q0J4</accession>
<comment type="caution">
    <text evidence="2">The sequence shown here is derived from an EMBL/GenBank/DDBJ whole genome shotgun (WGS) entry which is preliminary data.</text>
</comment>
<organism evidence="2 3">
    <name type="scientific">Streptomyces solincola</name>
    <dbReference type="NCBI Taxonomy" id="2100817"/>
    <lineage>
        <taxon>Bacteria</taxon>
        <taxon>Bacillati</taxon>
        <taxon>Actinomycetota</taxon>
        <taxon>Actinomycetes</taxon>
        <taxon>Kitasatosporales</taxon>
        <taxon>Streptomycetaceae</taxon>
        <taxon>Streptomyces</taxon>
    </lineage>
</organism>
<evidence type="ECO:0000313" key="2">
    <source>
        <dbReference type="EMBL" id="PRH80194.1"/>
    </source>
</evidence>
<evidence type="ECO:0000259" key="1">
    <source>
        <dbReference type="Pfam" id="PF13349"/>
    </source>
</evidence>
<gene>
    <name evidence="2" type="ORF">C6N75_05660</name>
</gene>
<dbReference type="OrthoDB" id="3367592at2"/>
<dbReference type="RefSeq" id="WP_105867730.1">
    <property type="nucleotide sequence ID" value="NZ_PVLV01000074.1"/>
</dbReference>
<name>A0A2S9Q0J4_9ACTN</name>
<dbReference type="AlphaFoldDB" id="A0A2S9Q0J4"/>